<comment type="caution">
    <text evidence="9">The sequence shown here is derived from an EMBL/GenBank/DDBJ whole genome shotgun (WGS) entry which is preliminary data.</text>
</comment>
<dbReference type="GO" id="GO:0005886">
    <property type="term" value="C:plasma membrane"/>
    <property type="evidence" value="ECO:0007669"/>
    <property type="project" value="UniProtKB-SubCell"/>
</dbReference>
<evidence type="ECO:0000256" key="5">
    <source>
        <dbReference type="ARBA" id="ARBA00022989"/>
    </source>
</evidence>
<evidence type="ECO:0000256" key="7">
    <source>
        <dbReference type="SAM" id="Phobius"/>
    </source>
</evidence>
<keyword evidence="10" id="KW-1185">Reference proteome</keyword>
<dbReference type="InterPro" id="IPR004638">
    <property type="entry name" value="EmrB-like"/>
</dbReference>
<keyword evidence="6 7" id="KW-0472">Membrane</keyword>
<keyword evidence="3" id="KW-1003">Cell membrane</keyword>
<dbReference type="Pfam" id="PF07690">
    <property type="entry name" value="MFS_1"/>
    <property type="match status" value="1"/>
</dbReference>
<gene>
    <name evidence="9" type="ORF">DJ017_09965</name>
</gene>
<evidence type="ECO:0000256" key="4">
    <source>
        <dbReference type="ARBA" id="ARBA00022692"/>
    </source>
</evidence>
<dbReference type="OrthoDB" id="9812221at2"/>
<dbReference type="Proteomes" id="UP000249254">
    <property type="component" value="Unassembled WGS sequence"/>
</dbReference>
<dbReference type="Gene3D" id="1.20.1250.20">
    <property type="entry name" value="MFS general substrate transporter like domains"/>
    <property type="match status" value="1"/>
</dbReference>
<keyword evidence="2" id="KW-0813">Transport</keyword>
<keyword evidence="4 7" id="KW-0812">Transmembrane</keyword>
<dbReference type="CDD" id="cd17503">
    <property type="entry name" value="MFS_LmrB_MDR_like"/>
    <property type="match status" value="1"/>
</dbReference>
<dbReference type="AlphaFoldDB" id="A0A328ARC4"/>
<dbReference type="PANTHER" id="PTHR23501">
    <property type="entry name" value="MAJOR FACILITATOR SUPERFAMILY"/>
    <property type="match status" value="1"/>
</dbReference>
<evidence type="ECO:0000313" key="10">
    <source>
        <dbReference type="Proteomes" id="UP000249254"/>
    </source>
</evidence>
<evidence type="ECO:0000256" key="1">
    <source>
        <dbReference type="ARBA" id="ARBA00004651"/>
    </source>
</evidence>
<feature type="transmembrane region" description="Helical" evidence="7">
    <location>
        <begin position="344"/>
        <end position="367"/>
    </location>
</feature>
<feature type="transmembrane region" description="Helical" evidence="7">
    <location>
        <begin position="123"/>
        <end position="142"/>
    </location>
</feature>
<evidence type="ECO:0000256" key="6">
    <source>
        <dbReference type="ARBA" id="ARBA00023136"/>
    </source>
</evidence>
<feature type="transmembrane region" description="Helical" evidence="7">
    <location>
        <begin position="148"/>
        <end position="169"/>
    </location>
</feature>
<evidence type="ECO:0000256" key="2">
    <source>
        <dbReference type="ARBA" id="ARBA00022448"/>
    </source>
</evidence>
<dbReference type="PANTHER" id="PTHR23501:SF174">
    <property type="entry name" value="MULTIDRUG EXPORT PROTEIN EMRB-RELATED"/>
    <property type="match status" value="1"/>
</dbReference>
<keyword evidence="5 7" id="KW-1133">Transmembrane helix</keyword>
<dbReference type="InterPro" id="IPR020846">
    <property type="entry name" value="MFS_dom"/>
</dbReference>
<feature type="transmembrane region" description="Helical" evidence="7">
    <location>
        <begin position="457"/>
        <end position="475"/>
    </location>
</feature>
<protein>
    <submittedName>
        <fullName evidence="9">EmrB/QacA family drug resistance transporter</fullName>
    </submittedName>
</protein>
<feature type="domain" description="Major facilitator superfamily (MFS) profile" evidence="8">
    <location>
        <begin position="1"/>
        <end position="480"/>
    </location>
</feature>
<feature type="transmembrane region" description="Helical" evidence="7">
    <location>
        <begin position="315"/>
        <end position="332"/>
    </location>
</feature>
<dbReference type="GO" id="GO:0022857">
    <property type="term" value="F:transmembrane transporter activity"/>
    <property type="evidence" value="ECO:0007669"/>
    <property type="project" value="InterPro"/>
</dbReference>
<name>A0A328ARC4_9CAUL</name>
<feature type="transmembrane region" description="Helical" evidence="7">
    <location>
        <begin position="212"/>
        <end position="230"/>
    </location>
</feature>
<accession>A0A328ARC4</accession>
<evidence type="ECO:0000256" key="3">
    <source>
        <dbReference type="ARBA" id="ARBA00022475"/>
    </source>
</evidence>
<dbReference type="PROSITE" id="PS50850">
    <property type="entry name" value="MFS"/>
    <property type="match status" value="1"/>
</dbReference>
<feature type="transmembrane region" description="Helical" evidence="7">
    <location>
        <begin position="62"/>
        <end position="81"/>
    </location>
</feature>
<reference evidence="10" key="1">
    <citation type="submission" date="2018-05" db="EMBL/GenBank/DDBJ databases">
        <authorList>
            <person name="Li X."/>
        </authorList>
    </citation>
    <scope>NUCLEOTIDE SEQUENCE [LARGE SCALE GENOMIC DNA]</scope>
    <source>
        <strain evidence="10">LX32</strain>
    </source>
</reference>
<feature type="transmembrane region" description="Helical" evidence="7">
    <location>
        <begin position="32"/>
        <end position="50"/>
    </location>
</feature>
<dbReference type="Gene3D" id="1.20.1720.10">
    <property type="entry name" value="Multidrug resistance protein D"/>
    <property type="match status" value="1"/>
</dbReference>
<dbReference type="EMBL" id="QFYQ01000001">
    <property type="protein sequence ID" value="RAK56296.1"/>
    <property type="molecule type" value="Genomic_DNA"/>
</dbReference>
<evidence type="ECO:0000313" key="9">
    <source>
        <dbReference type="EMBL" id="RAK56296.1"/>
    </source>
</evidence>
<proteinExistence type="predicted"/>
<feature type="transmembrane region" description="Helical" evidence="7">
    <location>
        <begin position="181"/>
        <end position="200"/>
    </location>
</feature>
<dbReference type="InterPro" id="IPR011701">
    <property type="entry name" value="MFS"/>
</dbReference>
<dbReference type="SUPFAM" id="SSF103473">
    <property type="entry name" value="MFS general substrate transporter"/>
    <property type="match status" value="1"/>
</dbReference>
<comment type="subcellular location">
    <subcellularLocation>
        <location evidence="1">Cell membrane</location>
        <topology evidence="1">Multi-pass membrane protein</topology>
    </subcellularLocation>
</comment>
<dbReference type="InterPro" id="IPR036259">
    <property type="entry name" value="MFS_trans_sf"/>
</dbReference>
<evidence type="ECO:0000259" key="8">
    <source>
        <dbReference type="PROSITE" id="PS50850"/>
    </source>
</evidence>
<sequence>MLATLMNTLDSTIANVALPHIQGSVSAAQDQITWVLTSYIIATAIMTPLSGWLSQKIGLKRMLLISVGGFTAASMLCGIATSLPEIVIYRLLQGIAGASLMPLSQATMLNIYPQRMIPRVMSIWSAAVILGPIIGPTLGGWITENLTWRWVFYINLPIGILAFLGIYTFMAHDEGGRERPFDFLGFGSIVMFVLGFQILLDRGPSQDWFQSKEIWIEAIIAAIGLWVFVIQTATSEHPFFHRDLAKDSNFVASTVFGFFVGALLFSTSALLPSFMQNLLGYSAMQSGVASVTRGVGSLISFLAIPWLVQKFGARLVLFVGVLLNIWAAWDMAQFDLSMTAEPIMIAGFIQGMGTGLMFAPLNTLGYATLDPRHRTEGTIVATMARSLGSSAGISVVQAMLIRDGAMAHQRLAERVTIGDPVLPSVLPKFMDPNTASGLQVLNGEITRQGMMVSYDNVFSWIALSVVLLAPLILLLKPAAGTPMEREVHAD</sequence>
<organism evidence="9 10">
    <name type="scientific">Phenylobacterium soli</name>
    <dbReference type="NCBI Taxonomy" id="2170551"/>
    <lineage>
        <taxon>Bacteria</taxon>
        <taxon>Pseudomonadati</taxon>
        <taxon>Pseudomonadota</taxon>
        <taxon>Alphaproteobacteria</taxon>
        <taxon>Caulobacterales</taxon>
        <taxon>Caulobacteraceae</taxon>
        <taxon>Phenylobacterium</taxon>
    </lineage>
</organism>
<feature type="transmembrane region" description="Helical" evidence="7">
    <location>
        <begin position="250"/>
        <end position="271"/>
    </location>
</feature>
<dbReference type="NCBIfam" id="TIGR00711">
    <property type="entry name" value="efflux_EmrB"/>
    <property type="match status" value="1"/>
</dbReference>